<comment type="function">
    <text evidence="8">Part of a membrane-bound complex that couples electron transfer with translocation of ions across the membrane.</text>
</comment>
<evidence type="ECO:0000313" key="11">
    <source>
        <dbReference type="Proteomes" id="UP000294682"/>
    </source>
</evidence>
<dbReference type="PROSITE" id="PS51379">
    <property type="entry name" value="4FE4S_FER_2"/>
    <property type="match status" value="2"/>
</dbReference>
<dbReference type="InterPro" id="IPR037225">
    <property type="entry name" value="Nuo51_FMN-bd_sf"/>
</dbReference>
<keyword evidence="7 8" id="KW-0411">Iron-sulfur</keyword>
<evidence type="ECO:0000256" key="6">
    <source>
        <dbReference type="ARBA" id="ARBA00023004"/>
    </source>
</evidence>
<accession>A0A9X8UL95</accession>
<feature type="domain" description="4Fe-4S ferredoxin-type" evidence="9">
    <location>
        <begin position="395"/>
        <end position="425"/>
    </location>
</feature>
<keyword evidence="3 8" id="KW-0479">Metal-binding</keyword>
<keyword evidence="4 8" id="KW-0677">Repeat</keyword>
<dbReference type="GO" id="GO:0051539">
    <property type="term" value="F:4 iron, 4 sulfur cluster binding"/>
    <property type="evidence" value="ECO:0007669"/>
    <property type="project" value="UniProtKB-KW"/>
</dbReference>
<dbReference type="Proteomes" id="UP000294682">
    <property type="component" value="Unassembled WGS sequence"/>
</dbReference>
<comment type="caution">
    <text evidence="10">The sequence shown here is derived from an EMBL/GenBank/DDBJ whole genome shotgun (WGS) entry which is preliminary data.</text>
</comment>
<comment type="similarity">
    <text evidence="8">Belongs to the 4Fe4S bacterial-type ferredoxin family. RnfC subfamily.</text>
</comment>
<comment type="subunit">
    <text evidence="8">The complex is composed of six subunits: RnfA, RnfB, RnfC, RnfD, RnfE and RnfG.</text>
</comment>
<comment type="cofactor">
    <cofactor evidence="8">
        <name>[4Fe-4S] cluster</name>
        <dbReference type="ChEBI" id="CHEBI:49883"/>
    </cofactor>
    <text evidence="8">Binds 2 [4Fe-4S] clusters per subunit.</text>
</comment>
<feature type="binding site" evidence="8">
    <location>
        <position position="365"/>
    </location>
    <ligand>
        <name>[4Fe-4S] cluster</name>
        <dbReference type="ChEBI" id="CHEBI:49883"/>
        <label>1</label>
    </ligand>
</feature>
<dbReference type="NCBIfam" id="TIGR01945">
    <property type="entry name" value="rnfC"/>
    <property type="match status" value="1"/>
</dbReference>
<reference evidence="10 11" key="1">
    <citation type="submission" date="2019-03" db="EMBL/GenBank/DDBJ databases">
        <title>Genomic Encyclopedia of Type Strains, Phase IV (KMG-IV): sequencing the most valuable type-strain genomes for metagenomic binning, comparative biology and taxonomic classification.</title>
        <authorList>
            <person name="Goeker M."/>
        </authorList>
    </citation>
    <scope>NUCLEOTIDE SEQUENCE [LARGE SCALE GENOMIC DNA]</scope>
    <source>
        <strain evidence="10 11">DSM 100433</strain>
    </source>
</reference>
<dbReference type="InterPro" id="IPR011538">
    <property type="entry name" value="Nuo51_FMN-bd"/>
</dbReference>
<evidence type="ECO:0000313" key="10">
    <source>
        <dbReference type="EMBL" id="TCL44664.1"/>
    </source>
</evidence>
<dbReference type="GO" id="GO:0046872">
    <property type="term" value="F:metal ion binding"/>
    <property type="evidence" value="ECO:0007669"/>
    <property type="project" value="UniProtKB-KW"/>
</dbReference>
<dbReference type="PANTHER" id="PTHR43034">
    <property type="entry name" value="ION-TRANSLOCATING OXIDOREDUCTASE COMPLEX SUBUNIT C"/>
    <property type="match status" value="1"/>
</dbReference>
<feature type="binding site" evidence="8">
    <location>
        <position position="371"/>
    </location>
    <ligand>
        <name>[4Fe-4S] cluster</name>
        <dbReference type="ChEBI" id="CHEBI:49883"/>
        <label>1</label>
    </ligand>
</feature>
<feature type="binding site" evidence="8">
    <location>
        <position position="368"/>
    </location>
    <ligand>
        <name>[4Fe-4S] cluster</name>
        <dbReference type="ChEBI" id="CHEBI:49883"/>
        <label>1</label>
    </ligand>
</feature>
<keyword evidence="6 8" id="KW-0408">Iron</keyword>
<feature type="binding site" evidence="8">
    <location>
        <position position="410"/>
    </location>
    <ligand>
        <name>[4Fe-4S] cluster</name>
        <dbReference type="ChEBI" id="CHEBI:49883"/>
        <label>2</label>
    </ligand>
</feature>
<keyword evidence="5 8" id="KW-0249">Electron transport</keyword>
<evidence type="ECO:0000256" key="5">
    <source>
        <dbReference type="ARBA" id="ARBA00022982"/>
    </source>
</evidence>
<dbReference type="EMBL" id="SLUK01000002">
    <property type="protein sequence ID" value="TCL44664.1"/>
    <property type="molecule type" value="Genomic_DNA"/>
</dbReference>
<protein>
    <recommendedName>
        <fullName evidence="8">Ion-translocating oxidoreductase complex subunit C</fullName>
        <ecNumber evidence="8">7.-.-.-</ecNumber>
    </recommendedName>
    <alternativeName>
        <fullName evidence="8">Rnf electron transport complex subunit C</fullName>
    </alternativeName>
</protein>
<keyword evidence="1 8" id="KW-0813">Transport</keyword>
<feature type="binding site" evidence="8">
    <location>
        <position position="414"/>
    </location>
    <ligand>
        <name>[4Fe-4S] cluster</name>
        <dbReference type="ChEBI" id="CHEBI:49883"/>
        <label>1</label>
    </ligand>
</feature>
<dbReference type="InterPro" id="IPR010208">
    <property type="entry name" value="Ion_transpt_RnfC/RsxC"/>
</dbReference>
<dbReference type="GO" id="GO:0009055">
    <property type="term" value="F:electron transfer activity"/>
    <property type="evidence" value="ECO:0007669"/>
    <property type="project" value="InterPro"/>
</dbReference>
<dbReference type="RefSeq" id="WP_079699280.1">
    <property type="nucleotide sequence ID" value="NZ_JADNAH010000001.1"/>
</dbReference>
<dbReference type="PROSITE" id="PS00198">
    <property type="entry name" value="4FE4S_FER_1"/>
    <property type="match status" value="1"/>
</dbReference>
<dbReference type="NCBIfam" id="NF003454">
    <property type="entry name" value="PRK05035.1"/>
    <property type="match status" value="1"/>
</dbReference>
<evidence type="ECO:0000259" key="9">
    <source>
        <dbReference type="PROSITE" id="PS51379"/>
    </source>
</evidence>
<dbReference type="OrthoDB" id="9767754at2"/>
<feature type="binding site" evidence="8">
    <location>
        <position position="404"/>
    </location>
    <ligand>
        <name>[4Fe-4S] cluster</name>
        <dbReference type="ChEBI" id="CHEBI:49883"/>
        <label>2</label>
    </ligand>
</feature>
<dbReference type="InterPro" id="IPR017896">
    <property type="entry name" value="4Fe4S_Fe-S-bd"/>
</dbReference>
<keyword evidence="8" id="KW-1003">Cell membrane</keyword>
<name>A0A9X8UL95_9FIRM</name>
<dbReference type="Pfam" id="PF13375">
    <property type="entry name" value="RnfC_N"/>
    <property type="match status" value="1"/>
</dbReference>
<keyword evidence="8" id="KW-0472">Membrane</keyword>
<proteinExistence type="inferred from homology"/>
<feature type="binding site" evidence="8">
    <location>
        <position position="407"/>
    </location>
    <ligand>
        <name>[4Fe-4S] cluster</name>
        <dbReference type="ChEBI" id="CHEBI:49883"/>
        <label>2</label>
    </ligand>
</feature>
<dbReference type="InterPro" id="IPR019554">
    <property type="entry name" value="Soluble_ligand-bd"/>
</dbReference>
<dbReference type="InterPro" id="IPR026902">
    <property type="entry name" value="RnfC_N"/>
</dbReference>
<dbReference type="Pfam" id="PF01512">
    <property type="entry name" value="Complex1_51K"/>
    <property type="match status" value="1"/>
</dbReference>
<dbReference type="EC" id="7.-.-.-" evidence="8"/>
<dbReference type="SUPFAM" id="SSF142019">
    <property type="entry name" value="Nqo1 FMN-binding domain-like"/>
    <property type="match status" value="1"/>
</dbReference>
<dbReference type="Gene3D" id="3.30.70.20">
    <property type="match status" value="1"/>
</dbReference>
<evidence type="ECO:0000256" key="1">
    <source>
        <dbReference type="ARBA" id="ARBA00022448"/>
    </source>
</evidence>
<feature type="domain" description="4Fe-4S ferredoxin-type" evidence="9">
    <location>
        <begin position="356"/>
        <end position="385"/>
    </location>
</feature>
<comment type="subcellular location">
    <subcellularLocation>
        <location evidence="8">Cell membrane</location>
        <topology evidence="8">Peripheral membrane protein</topology>
    </subcellularLocation>
</comment>
<keyword evidence="2 8" id="KW-0004">4Fe-4S</keyword>
<keyword evidence="8" id="KW-1278">Translocase</keyword>
<dbReference type="AlphaFoldDB" id="A0A9X8UL95"/>
<keyword evidence="11" id="KW-1185">Reference proteome</keyword>
<evidence type="ECO:0000256" key="8">
    <source>
        <dbReference type="HAMAP-Rule" id="MF_00461"/>
    </source>
</evidence>
<dbReference type="SUPFAM" id="SSF46548">
    <property type="entry name" value="alpha-helical ferredoxin"/>
    <property type="match status" value="1"/>
</dbReference>
<sequence length="441" mass="47783">MALFQSKHLSGVHAPHYKNTAELPPVRMPVPGKVYISMQQHMGAPCQPLVKKGDSVKVGQLIGESTAFMSAPVHSSVSGQVVELGEIINVNSSRATCVVVETDGEQTVHESVRPPEVNDTASFLEAVKASGLVGLGGAGFPTFIKLNPKNVDEVDTLVVNGAECEPYITTDFRTMMDDTDNLFTGIALIKKYLTIQNVYIGVEKNKPQAIELLQKRCETLEGYHVVALDDKYPKGAEKVIAYETCGRVIPEGKLPSDVGIIVSNVTSVAFIAKYIKTGMPLIEKNLTVDGSAVAEPKNVTALIGTTYEDVIGFCGGYKSEPKLLIMGGPMMGLSVYSDQYPVVKNNNAVLAFDSVDAENLKETACIRCGRCIRACPYHLMPASFEAAYKAHDLETLKKLKVNLCMECGCCSYICPARRPLVMVNRLSKKLLLAEQKKTGGK</sequence>
<gene>
    <name evidence="8" type="primary">rnfC</name>
    <name evidence="10" type="ORF">EDD78_102290</name>
</gene>
<evidence type="ECO:0000256" key="4">
    <source>
        <dbReference type="ARBA" id="ARBA00022737"/>
    </source>
</evidence>
<dbReference type="Gene3D" id="3.40.50.11540">
    <property type="entry name" value="NADH-ubiquinone oxidoreductase 51kDa subunit"/>
    <property type="match status" value="1"/>
</dbReference>
<evidence type="ECO:0000256" key="7">
    <source>
        <dbReference type="ARBA" id="ARBA00023014"/>
    </source>
</evidence>
<dbReference type="HAMAP" id="MF_00461">
    <property type="entry name" value="RsxC_RnfC"/>
    <property type="match status" value="1"/>
</dbReference>
<feature type="binding site" evidence="8">
    <location>
        <position position="375"/>
    </location>
    <ligand>
        <name>[4Fe-4S] cluster</name>
        <dbReference type="ChEBI" id="CHEBI:49883"/>
        <label>2</label>
    </ligand>
</feature>
<evidence type="ECO:0000256" key="3">
    <source>
        <dbReference type="ARBA" id="ARBA00022723"/>
    </source>
</evidence>
<dbReference type="GO" id="GO:0005886">
    <property type="term" value="C:plasma membrane"/>
    <property type="evidence" value="ECO:0007669"/>
    <property type="project" value="UniProtKB-SubCell"/>
</dbReference>
<dbReference type="GO" id="GO:0022900">
    <property type="term" value="P:electron transport chain"/>
    <property type="evidence" value="ECO:0007669"/>
    <property type="project" value="UniProtKB-UniRule"/>
</dbReference>
<dbReference type="Pfam" id="PF10531">
    <property type="entry name" value="SLBB"/>
    <property type="match status" value="1"/>
</dbReference>
<dbReference type="InterPro" id="IPR017900">
    <property type="entry name" value="4Fe4S_Fe_S_CS"/>
</dbReference>
<dbReference type="Pfam" id="PF13237">
    <property type="entry name" value="Fer4_10"/>
    <property type="match status" value="1"/>
</dbReference>
<organism evidence="10 11">
    <name type="scientific">Harryflintia acetispora</name>
    <dbReference type="NCBI Taxonomy" id="1849041"/>
    <lineage>
        <taxon>Bacteria</taxon>
        <taxon>Bacillati</taxon>
        <taxon>Bacillota</taxon>
        <taxon>Clostridia</taxon>
        <taxon>Eubacteriales</taxon>
        <taxon>Oscillospiraceae</taxon>
        <taxon>Harryflintia</taxon>
    </lineage>
</organism>
<dbReference type="PANTHER" id="PTHR43034:SF2">
    <property type="entry name" value="ION-TRANSLOCATING OXIDOREDUCTASE COMPLEX SUBUNIT C"/>
    <property type="match status" value="1"/>
</dbReference>
<evidence type="ECO:0000256" key="2">
    <source>
        <dbReference type="ARBA" id="ARBA00022485"/>
    </source>
</evidence>